<accession>A0A8H6YG44</accession>
<evidence type="ECO:0000313" key="3">
    <source>
        <dbReference type="Proteomes" id="UP000623467"/>
    </source>
</evidence>
<evidence type="ECO:0000313" key="2">
    <source>
        <dbReference type="EMBL" id="KAF7357666.1"/>
    </source>
</evidence>
<dbReference type="Proteomes" id="UP000623467">
    <property type="component" value="Unassembled WGS sequence"/>
</dbReference>
<proteinExistence type="predicted"/>
<protein>
    <submittedName>
        <fullName evidence="2">F-box domain-containing protein</fullName>
    </submittedName>
</protein>
<name>A0A8H6YG44_9AGAR</name>
<dbReference type="EMBL" id="JACAZH010000010">
    <property type="protein sequence ID" value="KAF7357666.1"/>
    <property type="molecule type" value="Genomic_DNA"/>
</dbReference>
<keyword evidence="3" id="KW-1185">Reference proteome</keyword>
<reference evidence="2" key="1">
    <citation type="submission" date="2020-05" db="EMBL/GenBank/DDBJ databases">
        <title>Mycena genomes resolve the evolution of fungal bioluminescence.</title>
        <authorList>
            <person name="Tsai I.J."/>
        </authorList>
    </citation>
    <scope>NUCLEOTIDE SEQUENCE</scope>
    <source>
        <strain evidence="2">160909Yilan</strain>
    </source>
</reference>
<organism evidence="2 3">
    <name type="scientific">Mycena sanguinolenta</name>
    <dbReference type="NCBI Taxonomy" id="230812"/>
    <lineage>
        <taxon>Eukaryota</taxon>
        <taxon>Fungi</taxon>
        <taxon>Dikarya</taxon>
        <taxon>Basidiomycota</taxon>
        <taxon>Agaricomycotina</taxon>
        <taxon>Agaricomycetes</taxon>
        <taxon>Agaricomycetidae</taxon>
        <taxon>Agaricales</taxon>
        <taxon>Marasmiineae</taxon>
        <taxon>Mycenaceae</taxon>
        <taxon>Mycena</taxon>
    </lineage>
</organism>
<sequence length="604" mass="66770">MAVHLPDEIISEILSPALKVSDEAFSDTSLESPFAGRYCESSSAFLLVCKAWLRVATPLLYHVVVLRSKAQATALELALRQNPELGRFILKLRVEGGYGASMLKIIKAAPNVKEMFVSINIWSADNVSGLVRGLPTMDLTRVIMYDTPHHNVRNKNSQAVLDALKQCIEQEWKKLVVCELPYSSNYASFRSSRTLIAIATSLSVAPALKVVRIPTMRIYGPTPPEHLSLIAKNPRLQSIEFTVRSNPKLANAWTSTSPAFSHPSLRGLVKVPEIPEPSPSRSPTPRPSSSNPQLQYSTESVPEEIWNRILRFAMARDPENQETHSHRLWLVSKKFARLALPYLRESLLIRTPFHYDDFIGKLSSDPSLRSQVRTLYFDTAAALSLRPVFGVHLVNIIGLSPVNVTLKVFSDLAKYRGSTLVRLEGVNVTKSSNTGDAAIFSKFTNIRSLSVGFKASFTSSTSVPSGALDTLEQLNLTNFDPSLMAIFCQMDLPAIRHASFPSENAGLGPFLTKHGAKLQTLTIVLGTHRLLRLFDACPAVVDLTVICASLIPNASFYSSSSSLETITFTTDGKVRGAERKWAPFFDALHIDTFPRSSKDHRSLH</sequence>
<dbReference type="AlphaFoldDB" id="A0A8H6YG44"/>
<gene>
    <name evidence="2" type="ORF">MSAN_01363200</name>
</gene>
<feature type="compositionally biased region" description="Pro residues" evidence="1">
    <location>
        <begin position="274"/>
        <end position="286"/>
    </location>
</feature>
<evidence type="ECO:0000256" key="1">
    <source>
        <dbReference type="SAM" id="MobiDB-lite"/>
    </source>
</evidence>
<dbReference type="OrthoDB" id="2908272at2759"/>
<comment type="caution">
    <text evidence="2">The sequence shown here is derived from an EMBL/GenBank/DDBJ whole genome shotgun (WGS) entry which is preliminary data.</text>
</comment>
<feature type="region of interest" description="Disordered" evidence="1">
    <location>
        <begin position="271"/>
        <end position="299"/>
    </location>
</feature>